<evidence type="ECO:0000256" key="2">
    <source>
        <dbReference type="ARBA" id="ARBA00023242"/>
    </source>
</evidence>
<dbReference type="CDD" id="cd12884">
    <property type="entry name" value="SPRY_hnRNP"/>
    <property type="match status" value="1"/>
</dbReference>
<dbReference type="InterPro" id="IPR035778">
    <property type="entry name" value="SPRY_hnRNP_U"/>
</dbReference>
<feature type="domain" description="SPRY" evidence="4">
    <location>
        <begin position="80"/>
        <end position="231"/>
    </location>
</feature>
<feature type="compositionally biased region" description="Polar residues" evidence="3">
    <location>
        <begin position="615"/>
        <end position="632"/>
    </location>
</feature>
<feature type="region of interest" description="Disordered" evidence="3">
    <location>
        <begin position="587"/>
        <end position="665"/>
    </location>
</feature>
<dbReference type="InterPro" id="IPR043136">
    <property type="entry name" value="B30.2/SPRY_sf"/>
</dbReference>
<dbReference type="PANTHER" id="PTHR12381">
    <property type="entry name" value="HETEROGENEOUS NUCLEAR RIBONUCLEOPROTEIN U FAMILY MEMBER"/>
    <property type="match status" value="1"/>
</dbReference>
<dbReference type="Gene3D" id="3.40.50.300">
    <property type="entry name" value="P-loop containing nucleotide triphosphate hydrolases"/>
    <property type="match status" value="1"/>
</dbReference>
<sequence>MNSGGKQRSSPGAEEEPARKRARPSTDGGKLQDIQRVQLNLADCNLDFDIEDNGVQGHALHDKGFAYCWSGARANVGIRGGKYCFSCKVTAAQPVEMEDTPADQRHVCRVGISRGDDNVGNLGETEHSFGFGGTGKFSMGGKFSDYGSTFSVGDIILCAVNLESRPLAEISFCKNGAFLGVAKQFDSGPKGMGITDSQFKKLPWESALFPHVLLKNVVVKMQFSIEDGLVPLEGYKPWCEALQDGNSVNGPQFSSLKECEVVMMVGLPAAGKSTWAEKWAKDHPEKRYMVLGTNLALDQMKVPGLFRKHNYGERFERLMDRATGIFNTLLARAVKIHRNYILDQTNVYKTARKRKLRAFVGFCKIAVVIFPPPQELKIRAKKRFKEMGKEVPPEAVNEMLANYVLPTSKDMQGSDEFFDEVWFPELKREEAHKILETEKSELKATTITKSQNASPNFRSGSVASVNGPRASSVLSDRGAGSGGNWRSSSLHSMDHNIYNTPPKVGDVRGMPDMMRGTPDMAQGHGTEFGDLRGRFSVPSELSYGRYGGEVGNQRFSRLEDVRDQQYQGQRGPVDQPYQGQMAYRAQSYPDQSVYRDQPYPDQRGFRDQPYRDQGSLYSVNTGPQFGRPQSYSLPDLGRLQTRPPAPPGAGPYSMQPRPGWGHQPY</sequence>
<dbReference type="SUPFAM" id="SSF52540">
    <property type="entry name" value="P-loop containing nucleoside triphosphate hydrolases"/>
    <property type="match status" value="1"/>
</dbReference>
<dbReference type="Gene3D" id="2.60.120.920">
    <property type="match status" value="1"/>
</dbReference>
<proteinExistence type="predicted"/>
<evidence type="ECO:0000256" key="3">
    <source>
        <dbReference type="SAM" id="MobiDB-lite"/>
    </source>
</evidence>
<dbReference type="Pfam" id="PF13671">
    <property type="entry name" value="AAA_33"/>
    <property type="match status" value="1"/>
</dbReference>
<feature type="region of interest" description="Disordered" evidence="3">
    <location>
        <begin position="445"/>
        <end position="508"/>
    </location>
</feature>
<organism evidence="5">
    <name type="scientific">Wollemia nobilis</name>
    <dbReference type="NCBI Taxonomy" id="56998"/>
    <lineage>
        <taxon>Eukaryota</taxon>
        <taxon>Viridiplantae</taxon>
        <taxon>Streptophyta</taxon>
        <taxon>Embryophyta</taxon>
        <taxon>Tracheophyta</taxon>
        <taxon>Spermatophyta</taxon>
        <taxon>Pinopsida</taxon>
        <taxon>Pinidae</taxon>
        <taxon>Conifers II</taxon>
        <taxon>Araucariales</taxon>
        <taxon>Araucariaceae</taxon>
        <taxon>Wollemia</taxon>
    </lineage>
</organism>
<dbReference type="EMBL" id="GCHU01007688">
    <property type="protein sequence ID" value="JAG88475.1"/>
    <property type="molecule type" value="Transcribed_RNA"/>
</dbReference>
<accession>A0A0C9QUZ4</accession>
<evidence type="ECO:0000259" key="4">
    <source>
        <dbReference type="SMART" id="SM00449"/>
    </source>
</evidence>
<dbReference type="InterPro" id="IPR003877">
    <property type="entry name" value="SPRY_dom"/>
</dbReference>
<evidence type="ECO:0000313" key="5">
    <source>
        <dbReference type="EMBL" id="JAG88475.1"/>
    </source>
</evidence>
<dbReference type="Pfam" id="PF00622">
    <property type="entry name" value="SPRY"/>
    <property type="match status" value="1"/>
</dbReference>
<dbReference type="InterPro" id="IPR027417">
    <property type="entry name" value="P-loop_NTPase"/>
</dbReference>
<protein>
    <submittedName>
        <fullName evidence="5">TSA: Wollemia nobilis Ref_Wollemi_Transcript_7737_2930 transcribed RNA sequence</fullName>
    </submittedName>
</protein>
<dbReference type="GO" id="GO:0005634">
    <property type="term" value="C:nucleus"/>
    <property type="evidence" value="ECO:0007669"/>
    <property type="project" value="UniProtKB-SubCell"/>
</dbReference>
<feature type="compositionally biased region" description="Polar residues" evidence="3">
    <location>
        <begin position="1"/>
        <end position="10"/>
    </location>
</feature>
<dbReference type="SUPFAM" id="SSF49899">
    <property type="entry name" value="Concanavalin A-like lectins/glucanases"/>
    <property type="match status" value="1"/>
</dbReference>
<dbReference type="InterPro" id="IPR013320">
    <property type="entry name" value="ConA-like_dom_sf"/>
</dbReference>
<dbReference type="GO" id="GO:0000380">
    <property type="term" value="P:alternative mRNA splicing, via spliceosome"/>
    <property type="evidence" value="ECO:0007669"/>
    <property type="project" value="TreeGrafter"/>
</dbReference>
<name>A0A0C9QUZ4_9CONI</name>
<feature type="compositionally biased region" description="Polar residues" evidence="3">
    <location>
        <begin position="445"/>
        <end position="464"/>
    </location>
</feature>
<dbReference type="PANTHER" id="PTHR12381:SF56">
    <property type="entry name" value="B30.2_SPRY DOMAIN-CONTAINING PROTEIN-RELATED"/>
    <property type="match status" value="1"/>
</dbReference>
<dbReference type="SMART" id="SM00449">
    <property type="entry name" value="SPRY"/>
    <property type="match status" value="1"/>
</dbReference>
<reference evidence="5" key="1">
    <citation type="submission" date="2015-02" db="EMBL/GenBank/DDBJ databases">
        <title>A transcriptome of Wollemia nobilis - a relic of Gondwana.</title>
        <authorList>
            <person name="Chia J.Y."/>
            <person name="Leong Y.S."/>
            <person name="Abdul Karim S."/>
            <person name="Wan Azmi N."/>
            <person name="Hercus R."/>
            <person name="Croft L."/>
        </authorList>
    </citation>
    <scope>NUCLEOTIDE SEQUENCE</scope>
    <source>
        <strain evidence="5">MaeBrown</strain>
        <tissue evidence="5">Leaf</tissue>
    </source>
</reference>
<keyword evidence="2" id="KW-0539">Nucleus</keyword>
<feature type="region of interest" description="Disordered" evidence="3">
    <location>
        <begin position="1"/>
        <end position="32"/>
    </location>
</feature>
<comment type="subcellular location">
    <subcellularLocation>
        <location evidence="1">Nucleus</location>
    </subcellularLocation>
</comment>
<dbReference type="AlphaFoldDB" id="A0A0C9QUZ4"/>
<evidence type="ECO:0000256" key="1">
    <source>
        <dbReference type="ARBA" id="ARBA00004123"/>
    </source>
</evidence>
<dbReference type="GO" id="GO:0003723">
    <property type="term" value="F:RNA binding"/>
    <property type="evidence" value="ECO:0007669"/>
    <property type="project" value="TreeGrafter"/>
</dbReference>